<dbReference type="GO" id="GO:0003952">
    <property type="term" value="F:NAD+ synthase (glutamine-hydrolyzing) activity"/>
    <property type="evidence" value="ECO:0007669"/>
    <property type="project" value="InterPro"/>
</dbReference>
<dbReference type="Proteomes" id="UP000245506">
    <property type="component" value="Unassembled WGS sequence"/>
</dbReference>
<keyword evidence="4 6" id="KW-0067">ATP-binding</keyword>
<feature type="domain" description="NAD/GMP synthase" evidence="8">
    <location>
        <begin position="7"/>
        <end position="249"/>
    </location>
</feature>
<comment type="catalytic activity">
    <reaction evidence="7">
        <text>deamido-NAD(+) + NH4(+) + ATP = AMP + diphosphate + NAD(+) + H(+)</text>
        <dbReference type="Rhea" id="RHEA:21188"/>
        <dbReference type="ChEBI" id="CHEBI:15378"/>
        <dbReference type="ChEBI" id="CHEBI:28938"/>
        <dbReference type="ChEBI" id="CHEBI:30616"/>
        <dbReference type="ChEBI" id="CHEBI:33019"/>
        <dbReference type="ChEBI" id="CHEBI:57540"/>
        <dbReference type="ChEBI" id="CHEBI:58437"/>
        <dbReference type="ChEBI" id="CHEBI:456215"/>
        <dbReference type="EC" id="6.3.1.5"/>
    </reaction>
</comment>
<dbReference type="GO" id="GO:0009435">
    <property type="term" value="P:NAD+ biosynthetic process"/>
    <property type="evidence" value="ECO:0007669"/>
    <property type="project" value="UniProtKB-UniPathway"/>
</dbReference>
<keyword evidence="10" id="KW-1185">Reference proteome</keyword>
<keyword evidence="5 6" id="KW-0520">NAD</keyword>
<dbReference type="InterPro" id="IPR022310">
    <property type="entry name" value="NAD/GMP_synthase"/>
</dbReference>
<dbReference type="InterPro" id="IPR003694">
    <property type="entry name" value="NAD_synthase"/>
</dbReference>
<comment type="caution">
    <text evidence="9">The sequence shown here is derived from an EMBL/GenBank/DDBJ whole genome shotgun (WGS) entry which is preliminary data.</text>
</comment>
<evidence type="ECO:0000313" key="9">
    <source>
        <dbReference type="EMBL" id="PWQ94983.1"/>
    </source>
</evidence>
<comment type="pathway">
    <text evidence="1">Cofactor biosynthesis; NAD(+) biosynthesis.</text>
</comment>
<dbReference type="NCBIfam" id="TIGR00552">
    <property type="entry name" value="nadE"/>
    <property type="match status" value="1"/>
</dbReference>
<sequence>MNNTAVIDYIVDWMKGYVIKSSTKGFVVGVSGGIDSALTSTLAAKTGLPVLCLEMPIHQADSQVTRAREHIQQLEAKYPNVSSIETDLTPVFDQFVDGLPAVESEDLRFLSLANARARLRMTTLYYFAGLHNYIVAGTGNKVEDFGVGFYTKYGDGGVDISPIADLMKTEVFSLAKTLGVIDAIQVAKPTDGLWGDDRSDEDQIGASYPELEWAMKYDESSQPETTLTEREKEVLAIYTRLNRANQHKMNSIPVCDIPAELMS</sequence>
<dbReference type="RefSeq" id="WP_109824005.1">
    <property type="nucleotide sequence ID" value="NZ_QGKL01000037.1"/>
</dbReference>
<gene>
    <name evidence="9" type="primary">nadE</name>
    <name evidence="9" type="ORF">DKT75_13695</name>
</gene>
<dbReference type="Gene3D" id="3.40.50.620">
    <property type="entry name" value="HUPs"/>
    <property type="match status" value="1"/>
</dbReference>
<comment type="similarity">
    <text evidence="6">Belongs to the NAD synthetase family.</text>
</comment>
<reference evidence="9 10" key="1">
    <citation type="submission" date="2018-05" db="EMBL/GenBank/DDBJ databases">
        <title>Leucothrix arctica sp. nov., isolated from Arctic seawater.</title>
        <authorList>
            <person name="Choi A."/>
            <person name="Baek K."/>
        </authorList>
    </citation>
    <scope>NUCLEOTIDE SEQUENCE [LARGE SCALE GENOMIC DNA]</scope>
    <source>
        <strain evidence="9 10">IMCC9719</strain>
    </source>
</reference>
<dbReference type="EC" id="6.3.1.5" evidence="7"/>
<dbReference type="EMBL" id="QGKL01000037">
    <property type="protein sequence ID" value="PWQ94983.1"/>
    <property type="molecule type" value="Genomic_DNA"/>
</dbReference>
<dbReference type="GO" id="GO:0008795">
    <property type="term" value="F:NAD+ synthase activity"/>
    <property type="evidence" value="ECO:0007669"/>
    <property type="project" value="UniProtKB-EC"/>
</dbReference>
<dbReference type="GO" id="GO:0005737">
    <property type="term" value="C:cytoplasm"/>
    <property type="evidence" value="ECO:0007669"/>
    <property type="project" value="InterPro"/>
</dbReference>
<dbReference type="UniPathway" id="UPA00253">
    <property type="reaction ID" value="UER00333"/>
</dbReference>
<dbReference type="GO" id="GO:0004359">
    <property type="term" value="F:glutaminase activity"/>
    <property type="evidence" value="ECO:0007669"/>
    <property type="project" value="InterPro"/>
</dbReference>
<protein>
    <recommendedName>
        <fullName evidence="7">NH(3)-dependent NAD(+) synthetase</fullName>
        <ecNumber evidence="7">6.3.1.5</ecNumber>
    </recommendedName>
</protein>
<evidence type="ECO:0000256" key="1">
    <source>
        <dbReference type="ARBA" id="ARBA00004790"/>
    </source>
</evidence>
<evidence type="ECO:0000256" key="6">
    <source>
        <dbReference type="RuleBase" id="RU003811"/>
    </source>
</evidence>
<proteinExistence type="inferred from homology"/>
<dbReference type="Pfam" id="PF02540">
    <property type="entry name" value="NAD_synthase"/>
    <property type="match status" value="1"/>
</dbReference>
<organism evidence="9 10">
    <name type="scientific">Leucothrix arctica</name>
    <dbReference type="NCBI Taxonomy" id="1481894"/>
    <lineage>
        <taxon>Bacteria</taxon>
        <taxon>Pseudomonadati</taxon>
        <taxon>Pseudomonadota</taxon>
        <taxon>Gammaproteobacteria</taxon>
        <taxon>Thiotrichales</taxon>
        <taxon>Thiotrichaceae</taxon>
        <taxon>Leucothrix</taxon>
    </lineage>
</organism>
<dbReference type="PANTHER" id="PTHR23090">
    <property type="entry name" value="NH 3 /GLUTAMINE-DEPENDENT NAD + SYNTHETASE"/>
    <property type="match status" value="1"/>
</dbReference>
<dbReference type="AlphaFoldDB" id="A0A317CCB2"/>
<name>A0A317CCB2_9GAMM</name>
<evidence type="ECO:0000256" key="7">
    <source>
        <dbReference type="RuleBase" id="RU003812"/>
    </source>
</evidence>
<dbReference type="SUPFAM" id="SSF52402">
    <property type="entry name" value="Adenine nucleotide alpha hydrolases-like"/>
    <property type="match status" value="1"/>
</dbReference>
<evidence type="ECO:0000256" key="2">
    <source>
        <dbReference type="ARBA" id="ARBA00022598"/>
    </source>
</evidence>
<evidence type="ECO:0000256" key="3">
    <source>
        <dbReference type="ARBA" id="ARBA00022741"/>
    </source>
</evidence>
<accession>A0A317CCB2</accession>
<dbReference type="InterPro" id="IPR014729">
    <property type="entry name" value="Rossmann-like_a/b/a_fold"/>
</dbReference>
<keyword evidence="2 6" id="KW-0436">Ligase</keyword>
<dbReference type="OrthoDB" id="9760188at2"/>
<evidence type="ECO:0000256" key="5">
    <source>
        <dbReference type="ARBA" id="ARBA00023027"/>
    </source>
</evidence>
<evidence type="ECO:0000259" key="8">
    <source>
        <dbReference type="Pfam" id="PF02540"/>
    </source>
</evidence>
<evidence type="ECO:0000256" key="4">
    <source>
        <dbReference type="ARBA" id="ARBA00022840"/>
    </source>
</evidence>
<keyword evidence="3 6" id="KW-0547">Nucleotide-binding</keyword>
<dbReference type="GO" id="GO:0005524">
    <property type="term" value="F:ATP binding"/>
    <property type="evidence" value="ECO:0007669"/>
    <property type="project" value="UniProtKB-KW"/>
</dbReference>
<dbReference type="CDD" id="cd00553">
    <property type="entry name" value="NAD_synthase"/>
    <property type="match status" value="1"/>
</dbReference>
<dbReference type="PANTHER" id="PTHR23090:SF9">
    <property type="entry name" value="GLUTAMINE-DEPENDENT NAD(+) SYNTHETASE"/>
    <property type="match status" value="1"/>
</dbReference>
<evidence type="ECO:0000313" key="10">
    <source>
        <dbReference type="Proteomes" id="UP000245506"/>
    </source>
</evidence>